<dbReference type="SMART" id="SM00471">
    <property type="entry name" value="HDc"/>
    <property type="match status" value="2"/>
</dbReference>
<dbReference type="PANTHER" id="PTHR43155:SF1">
    <property type="entry name" value="3'3'-CGAMP-SPECIFIC PHOSPHODIESTERASE 1"/>
    <property type="match status" value="1"/>
</dbReference>
<dbReference type="STRING" id="379097.SE23_05240"/>
<dbReference type="OrthoDB" id="9816273at2"/>
<protein>
    <submittedName>
        <fullName evidence="3">Hydrolase</fullName>
    </submittedName>
</protein>
<dbReference type="SUPFAM" id="SSF109604">
    <property type="entry name" value="HD-domain/PDEase-like"/>
    <property type="match status" value="2"/>
</dbReference>
<dbReference type="InterPro" id="IPR006674">
    <property type="entry name" value="HD_domain"/>
</dbReference>
<dbReference type="EMBL" id="JRWP01000004">
    <property type="protein sequence ID" value="KGY10301.1"/>
    <property type="molecule type" value="Genomic_DNA"/>
</dbReference>
<keyword evidence="3" id="KW-0378">Hydrolase</keyword>
<dbReference type="NCBIfam" id="TIGR00277">
    <property type="entry name" value="HDIG"/>
    <property type="match status" value="1"/>
</dbReference>
<feature type="domain" description="HD-GYP" evidence="2">
    <location>
        <begin position="226"/>
        <end position="422"/>
    </location>
</feature>
<comment type="caution">
    <text evidence="3">The sequence shown here is derived from an EMBL/GenBank/DDBJ whole genome shotgun (WGS) entry which is preliminary data.</text>
</comment>
<gene>
    <name evidence="3" type="ORF">NM06_05170</name>
</gene>
<dbReference type="CDD" id="cd00077">
    <property type="entry name" value="HDc"/>
    <property type="match status" value="2"/>
</dbReference>
<evidence type="ECO:0000259" key="2">
    <source>
        <dbReference type="PROSITE" id="PS51832"/>
    </source>
</evidence>
<dbReference type="InterPro" id="IPR006675">
    <property type="entry name" value="HDIG_dom"/>
</dbReference>
<evidence type="ECO:0000313" key="4">
    <source>
        <dbReference type="Proteomes" id="UP000030451"/>
    </source>
</evidence>
<dbReference type="InterPro" id="IPR037522">
    <property type="entry name" value="HD_GYP_dom"/>
</dbReference>
<dbReference type="Pfam" id="PF01966">
    <property type="entry name" value="HD"/>
    <property type="match status" value="1"/>
</dbReference>
<name>A0A0A5I394_PHOS4</name>
<dbReference type="GO" id="GO:0008081">
    <property type="term" value="F:phosphoric diester hydrolase activity"/>
    <property type="evidence" value="ECO:0007669"/>
    <property type="project" value="UniProtKB-ARBA"/>
</dbReference>
<evidence type="ECO:0000259" key="1">
    <source>
        <dbReference type="PROSITE" id="PS51831"/>
    </source>
</evidence>
<dbReference type="Pfam" id="PF13487">
    <property type="entry name" value="HD_5"/>
    <property type="match status" value="1"/>
</dbReference>
<reference evidence="3 4" key="1">
    <citation type="submission" date="2014-10" db="EMBL/GenBank/DDBJ databases">
        <title>Genome sequencing of Vibrio sinaloensis T08.</title>
        <authorList>
            <person name="Chan K.-G."/>
            <person name="Mohamad N.I."/>
        </authorList>
    </citation>
    <scope>NUCLEOTIDE SEQUENCE [LARGE SCALE GENOMIC DNA]</scope>
    <source>
        <strain evidence="3 4">T08</strain>
    </source>
</reference>
<organism evidence="3 4">
    <name type="scientific">Photobacterium sp. (strain ATCC 43367)</name>
    <dbReference type="NCBI Taxonomy" id="379097"/>
    <lineage>
        <taxon>Bacteria</taxon>
        <taxon>Pseudomonadati</taxon>
        <taxon>Pseudomonadota</taxon>
        <taxon>Gammaproteobacteria</taxon>
        <taxon>Vibrionales</taxon>
        <taxon>Vibrionaceae</taxon>
        <taxon>Vibrio</taxon>
        <taxon>Vibrio oreintalis group</taxon>
    </lineage>
</organism>
<dbReference type="AlphaFoldDB" id="A0A0A5I394"/>
<sequence>MEAIGNINNESFSVDLKHALIWVARALDYVGVDDIHHNHRVGYISYECAKLLNWDVKKQEFCFLAGLIHDCGVSQTEEHTKLVSKFKPDDPSIHCIHGYNALKKCNILAQFSNIVRHHHTAWDILEGIHLSPFEKDIAALIFIADRLDVLRARHLDNEHSDLITLKKRSIAEQLRQYKGTLFRPDYIEAMSELTNRDGFWFSMEPENIEAIPLSFTHLDWLQQDLTIDNLVELGTFIAGIVDAKSPFTYQHSIKVAELCKFLATKLKLPAKITEQLYVAGLVHDIGKLRTPDEILHKQGSLTKEEYTRIRRHTIDTEIALKMVFPGSKIGEWATNHHERIDGSGYPNNKRGEELDLPSRIIAIVDVFQALSQDRPYRSRLSKEEIVEIMYPMVKRNELDKDVYHCLEAHLEQCYQLSTDLSMNAI</sequence>
<proteinExistence type="predicted"/>
<accession>A0A0A5I394</accession>
<dbReference type="InterPro" id="IPR003607">
    <property type="entry name" value="HD/PDEase_dom"/>
</dbReference>
<feature type="domain" description="HD" evidence="1">
    <location>
        <begin position="248"/>
        <end position="370"/>
    </location>
</feature>
<dbReference type="PROSITE" id="PS51831">
    <property type="entry name" value="HD"/>
    <property type="match status" value="1"/>
</dbReference>
<dbReference type="Proteomes" id="UP000030451">
    <property type="component" value="Unassembled WGS sequence"/>
</dbReference>
<dbReference type="PROSITE" id="PS51832">
    <property type="entry name" value="HD_GYP"/>
    <property type="match status" value="1"/>
</dbReference>
<dbReference type="RefSeq" id="WP_038188645.1">
    <property type="nucleotide sequence ID" value="NZ_JRWP01000004.1"/>
</dbReference>
<evidence type="ECO:0000313" key="3">
    <source>
        <dbReference type="EMBL" id="KGY10301.1"/>
    </source>
</evidence>
<dbReference type="Gene3D" id="1.10.3210.10">
    <property type="entry name" value="Hypothetical protein af1432"/>
    <property type="match status" value="2"/>
</dbReference>
<dbReference type="PANTHER" id="PTHR43155">
    <property type="entry name" value="CYCLIC DI-GMP PHOSPHODIESTERASE PA4108-RELATED"/>
    <property type="match status" value="1"/>
</dbReference>